<proteinExistence type="predicted"/>
<dbReference type="EMBL" id="CAADRA010005434">
    <property type="protein sequence ID" value="VFT89806.1"/>
    <property type="molecule type" value="Genomic_DNA"/>
</dbReference>
<keyword evidence="4" id="KW-1185">Reference proteome</keyword>
<evidence type="ECO:0000313" key="4">
    <source>
        <dbReference type="Proteomes" id="UP000332933"/>
    </source>
</evidence>
<dbReference type="AlphaFoldDB" id="A0A485KXT2"/>
<dbReference type="Proteomes" id="UP000332933">
    <property type="component" value="Unassembled WGS sequence"/>
</dbReference>
<dbReference type="OrthoDB" id="78604at2759"/>
<name>A0A485KXT2_9STRA</name>
<protein>
    <submittedName>
        <fullName evidence="3">Aste57867_12960 protein</fullName>
    </submittedName>
</protein>
<reference evidence="3 4" key="1">
    <citation type="submission" date="2019-03" db="EMBL/GenBank/DDBJ databases">
        <authorList>
            <person name="Gaulin E."/>
            <person name="Dumas B."/>
        </authorList>
    </citation>
    <scope>NUCLEOTIDE SEQUENCE [LARGE SCALE GENOMIC DNA]</scope>
    <source>
        <strain evidence="3">CBS 568.67</strain>
    </source>
</reference>
<evidence type="ECO:0000313" key="3">
    <source>
        <dbReference type="EMBL" id="VFT89806.1"/>
    </source>
</evidence>
<keyword evidence="1" id="KW-1133">Transmembrane helix</keyword>
<dbReference type="EMBL" id="VJMH01005413">
    <property type="protein sequence ID" value="KAF0696262.1"/>
    <property type="molecule type" value="Genomic_DNA"/>
</dbReference>
<evidence type="ECO:0000256" key="1">
    <source>
        <dbReference type="SAM" id="Phobius"/>
    </source>
</evidence>
<keyword evidence="1" id="KW-0472">Membrane</keyword>
<sequence length="422" mass="47046">MSAACAEKKQVVLVKNSLNAAEIISSLTSVGMFTCKAVEQCPVDVMFCAQAGVAPAVPFVLVTPAKDVVHQTKERLRQATSLFPFVHGIILFPMTFAPAAFRGLQMLHFDTELTDKVQLVPVSSMDTLVHYMLAIRSKRTYANQSRAAEYYARLWAQVESKDHAKKILQSNMPFLHEDECDMLLDVFGSIAGLSRVSEQTFLDSTVLDADVVQLILEYFQPLAVAGPPHSRCAVPDHVRRVTAKWVRALPLPDTFLSIVLPYVSSGDRRATRRITCTDLKKSNNEPPAATETCSPRDAAATQALCQRRVNQRVVQDMVLKTRLLEDEQSKHARNREVSLRAAHTATERIKAKKQKELQALDDGVEVLILNQPSSIEAMNIARMLSPRFAETIHFTPEVTKNSVEEGRLKALLEGDRIGSYYR</sequence>
<feature type="transmembrane region" description="Helical" evidence="1">
    <location>
        <begin position="82"/>
        <end position="101"/>
    </location>
</feature>
<reference evidence="2" key="2">
    <citation type="submission" date="2019-06" db="EMBL/GenBank/DDBJ databases">
        <title>Genomics analysis of Aphanomyces spp. identifies a new class of oomycete effector associated with host adaptation.</title>
        <authorList>
            <person name="Gaulin E."/>
        </authorList>
    </citation>
    <scope>NUCLEOTIDE SEQUENCE</scope>
    <source>
        <strain evidence="2">CBS 578.67</strain>
    </source>
</reference>
<gene>
    <name evidence="3" type="primary">Aste57867_12960</name>
    <name evidence="2" type="ORF">As57867_012912</name>
    <name evidence="3" type="ORF">ASTE57867_12960</name>
</gene>
<accession>A0A485KXT2</accession>
<organism evidence="3 4">
    <name type="scientific">Aphanomyces stellatus</name>
    <dbReference type="NCBI Taxonomy" id="120398"/>
    <lineage>
        <taxon>Eukaryota</taxon>
        <taxon>Sar</taxon>
        <taxon>Stramenopiles</taxon>
        <taxon>Oomycota</taxon>
        <taxon>Saprolegniomycetes</taxon>
        <taxon>Saprolegniales</taxon>
        <taxon>Verrucalvaceae</taxon>
        <taxon>Aphanomyces</taxon>
    </lineage>
</organism>
<evidence type="ECO:0000313" key="2">
    <source>
        <dbReference type="EMBL" id="KAF0696262.1"/>
    </source>
</evidence>
<keyword evidence="1" id="KW-0812">Transmembrane</keyword>